<gene>
    <name evidence="1" type="ORF">GAS29_01215</name>
</gene>
<organism evidence="1 2">
    <name type="scientific">Phocaeicola vulgatus</name>
    <name type="common">Bacteroides vulgatus</name>
    <dbReference type="NCBI Taxonomy" id="821"/>
    <lineage>
        <taxon>Bacteria</taxon>
        <taxon>Pseudomonadati</taxon>
        <taxon>Bacteroidota</taxon>
        <taxon>Bacteroidia</taxon>
        <taxon>Bacteroidales</taxon>
        <taxon>Bacteroidaceae</taxon>
        <taxon>Phocaeicola</taxon>
    </lineage>
</organism>
<accession>A0A6I0IHW6</accession>
<evidence type="ECO:0000313" key="1">
    <source>
        <dbReference type="EMBL" id="KAB3860242.1"/>
    </source>
</evidence>
<dbReference type="RefSeq" id="WP_134770335.1">
    <property type="nucleotide sequence ID" value="NZ_JANUKW010000004.1"/>
</dbReference>
<dbReference type="EMBL" id="WCWW01000002">
    <property type="protein sequence ID" value="KAB3860242.1"/>
    <property type="molecule type" value="Genomic_DNA"/>
</dbReference>
<protein>
    <submittedName>
        <fullName evidence="1">Uncharacterized protein</fullName>
    </submittedName>
</protein>
<comment type="caution">
    <text evidence="1">The sequence shown here is derived from an EMBL/GenBank/DDBJ whole genome shotgun (WGS) entry which is preliminary data.</text>
</comment>
<reference evidence="1 2" key="1">
    <citation type="journal article" date="2019" name="Nat. Med.">
        <title>A library of human gut bacterial isolates paired with longitudinal multiomics data enables mechanistic microbiome research.</title>
        <authorList>
            <person name="Poyet M."/>
            <person name="Groussin M."/>
            <person name="Gibbons S.M."/>
            <person name="Avila-Pacheco J."/>
            <person name="Jiang X."/>
            <person name="Kearney S.M."/>
            <person name="Perrotta A.R."/>
            <person name="Berdy B."/>
            <person name="Zhao S."/>
            <person name="Lieberman T.D."/>
            <person name="Swanson P.K."/>
            <person name="Smith M."/>
            <person name="Roesemann S."/>
            <person name="Alexander J.E."/>
            <person name="Rich S.A."/>
            <person name="Livny J."/>
            <person name="Vlamakis H."/>
            <person name="Clish C."/>
            <person name="Bullock K."/>
            <person name="Deik A."/>
            <person name="Scott J."/>
            <person name="Pierce K.A."/>
            <person name="Xavier R.J."/>
            <person name="Alm E.J."/>
        </authorList>
    </citation>
    <scope>NUCLEOTIDE SEQUENCE [LARGE SCALE GENOMIC DNA]</scope>
    <source>
        <strain evidence="1 2">BIOML-A5</strain>
    </source>
</reference>
<dbReference type="Proteomes" id="UP000441522">
    <property type="component" value="Unassembled WGS sequence"/>
</dbReference>
<dbReference type="AlphaFoldDB" id="A0A6I0IHW6"/>
<name>A0A6I0IHW6_PHOVU</name>
<proteinExistence type="predicted"/>
<sequence length="66" mass="7619">MKMNKKRPYVIQSITLLTYNGSKIPVSVVEERIIDIPIRIIKEKVLDAFSSMKDNPVDVILKVKYV</sequence>
<evidence type="ECO:0000313" key="2">
    <source>
        <dbReference type="Proteomes" id="UP000441522"/>
    </source>
</evidence>